<proteinExistence type="predicted"/>
<protein>
    <submittedName>
        <fullName evidence="2">TerB family tellurite resistance protein</fullName>
    </submittedName>
</protein>
<sequence>MLNKLNDFLASLVGSDHEKKLAPPSLEVSCSVLLCEVMRADQHRSTAEFDTLKTLISEQFSLPSNDVNSIMDTALALSENATDFFQFTQAINEHYSLAQRTHIVNLLWQVAYADGELASIEEHTIRRIADLLHLRDSEYVATKVNAKAKYEQ</sequence>
<dbReference type="SUPFAM" id="SSF158682">
    <property type="entry name" value="TerB-like"/>
    <property type="match status" value="1"/>
</dbReference>
<dbReference type="CDD" id="cd07313">
    <property type="entry name" value="terB_like_2"/>
    <property type="match status" value="1"/>
</dbReference>
<dbReference type="Gene3D" id="1.10.3680.10">
    <property type="entry name" value="TerB-like"/>
    <property type="match status" value="1"/>
</dbReference>
<dbReference type="InterPro" id="IPR007791">
    <property type="entry name" value="DjlA_N"/>
</dbReference>
<name>A0ABN1L4W0_9GAMM</name>
<evidence type="ECO:0000313" key="3">
    <source>
        <dbReference type="Proteomes" id="UP001500021"/>
    </source>
</evidence>
<reference evidence="2 3" key="1">
    <citation type="journal article" date="2019" name="Int. J. Syst. Evol. Microbiol.">
        <title>The Global Catalogue of Microorganisms (GCM) 10K type strain sequencing project: providing services to taxonomists for standard genome sequencing and annotation.</title>
        <authorList>
            <consortium name="The Broad Institute Genomics Platform"/>
            <consortium name="The Broad Institute Genome Sequencing Center for Infectious Disease"/>
            <person name="Wu L."/>
            <person name="Ma J."/>
        </authorList>
    </citation>
    <scope>NUCLEOTIDE SEQUENCE [LARGE SCALE GENOMIC DNA]</scope>
    <source>
        <strain evidence="2 3">JCM 15608</strain>
    </source>
</reference>
<organism evidence="2 3">
    <name type="scientific">Colwellia asteriadis</name>
    <dbReference type="NCBI Taxonomy" id="517723"/>
    <lineage>
        <taxon>Bacteria</taxon>
        <taxon>Pseudomonadati</taxon>
        <taxon>Pseudomonadota</taxon>
        <taxon>Gammaproteobacteria</taxon>
        <taxon>Alteromonadales</taxon>
        <taxon>Colwelliaceae</taxon>
        <taxon>Colwellia</taxon>
    </lineage>
</organism>
<comment type="caution">
    <text evidence="2">The sequence shown here is derived from an EMBL/GenBank/DDBJ whole genome shotgun (WGS) entry which is preliminary data.</text>
</comment>
<accession>A0ABN1L4W0</accession>
<feature type="domain" description="Co-chaperone DjlA N-terminal" evidence="1">
    <location>
        <begin position="31"/>
        <end position="142"/>
    </location>
</feature>
<evidence type="ECO:0000313" key="2">
    <source>
        <dbReference type="EMBL" id="GAA0814196.1"/>
    </source>
</evidence>
<dbReference type="InterPro" id="IPR029024">
    <property type="entry name" value="TerB-like"/>
</dbReference>
<dbReference type="EMBL" id="BAAAFA010000003">
    <property type="protein sequence ID" value="GAA0814196.1"/>
    <property type="molecule type" value="Genomic_DNA"/>
</dbReference>
<gene>
    <name evidence="2" type="ORF">GCM10009111_10720</name>
</gene>
<dbReference type="Proteomes" id="UP001500021">
    <property type="component" value="Unassembled WGS sequence"/>
</dbReference>
<dbReference type="RefSeq" id="WP_343815892.1">
    <property type="nucleotide sequence ID" value="NZ_BAAAFA010000003.1"/>
</dbReference>
<keyword evidence="3" id="KW-1185">Reference proteome</keyword>
<dbReference type="Pfam" id="PF05099">
    <property type="entry name" value="TerB"/>
    <property type="match status" value="1"/>
</dbReference>
<evidence type="ECO:0000259" key="1">
    <source>
        <dbReference type="Pfam" id="PF05099"/>
    </source>
</evidence>